<keyword evidence="2" id="KW-1185">Reference proteome</keyword>
<evidence type="ECO:0000313" key="1">
    <source>
        <dbReference type="EMBL" id="MEJ8646011.1"/>
    </source>
</evidence>
<reference evidence="1 2" key="1">
    <citation type="submission" date="2024-03" db="EMBL/GenBank/DDBJ databases">
        <title>Novel Streptomyces species of biotechnological and ecological value are a feature of Machair soil.</title>
        <authorList>
            <person name="Prole J.R."/>
            <person name="Goodfellow M."/>
            <person name="Allenby N."/>
            <person name="Ward A.C."/>
        </authorList>
    </citation>
    <scope>NUCLEOTIDE SEQUENCE [LARGE SCALE GENOMIC DNA]</scope>
    <source>
        <strain evidence="1 2">MS1.HAVA.3</strain>
    </source>
</reference>
<protein>
    <submittedName>
        <fullName evidence="1">Uncharacterized protein</fullName>
    </submittedName>
</protein>
<dbReference type="EMBL" id="JBBKAM010000004">
    <property type="protein sequence ID" value="MEJ8646011.1"/>
    <property type="molecule type" value="Genomic_DNA"/>
</dbReference>
<accession>A0ABU8UER5</accession>
<proteinExistence type="predicted"/>
<sequence>MTPTFLSGGTRHEVTREQVQQAAFRLVSAHSETFSKNQAWFALVGSGLHYVIDLIDAATGHRPSNAETARLALAALGFPVLCLAYGSLLTDGHPAHRE</sequence>
<dbReference type="Proteomes" id="UP001382904">
    <property type="component" value="Unassembled WGS sequence"/>
</dbReference>
<name>A0ABU8UER5_9ACTN</name>
<evidence type="ECO:0000313" key="2">
    <source>
        <dbReference type="Proteomes" id="UP001382904"/>
    </source>
</evidence>
<organism evidence="1 2">
    <name type="scientific">Streptomyces caledonius</name>
    <dbReference type="NCBI Taxonomy" id="3134107"/>
    <lineage>
        <taxon>Bacteria</taxon>
        <taxon>Bacillati</taxon>
        <taxon>Actinomycetota</taxon>
        <taxon>Actinomycetes</taxon>
        <taxon>Kitasatosporales</taxon>
        <taxon>Streptomycetaceae</taxon>
        <taxon>Streptomyces</taxon>
    </lineage>
</organism>
<comment type="caution">
    <text evidence="1">The sequence shown here is derived from an EMBL/GenBank/DDBJ whole genome shotgun (WGS) entry which is preliminary data.</text>
</comment>
<gene>
    <name evidence="1" type="ORF">WKI68_41910</name>
</gene>